<dbReference type="AlphaFoldDB" id="A0A9J6BBK5"/>
<protein>
    <submittedName>
        <fullName evidence="2">Uncharacterized protein</fullName>
    </submittedName>
</protein>
<keyword evidence="1" id="KW-0732">Signal</keyword>
<evidence type="ECO:0000313" key="2">
    <source>
        <dbReference type="EMBL" id="KAG5667082.1"/>
    </source>
</evidence>
<dbReference type="Proteomes" id="UP001107558">
    <property type="component" value="Chromosome 4"/>
</dbReference>
<evidence type="ECO:0000256" key="1">
    <source>
        <dbReference type="SAM" id="SignalP"/>
    </source>
</evidence>
<comment type="caution">
    <text evidence="2">The sequence shown here is derived from an EMBL/GenBank/DDBJ whole genome shotgun (WGS) entry which is preliminary data.</text>
</comment>
<sequence>MKISTVNILVFLISSSLVSAQTTTISTSPTTWEELQLQIKNIIKTINEDNKVLKCDEIKNLIKNSCASVKQPKSTDELQIHEFTESAVEKLPTNLRLFVKSFLTTSLYDFLNCNV</sequence>
<accession>A0A9J6BBK5</accession>
<feature type="chain" id="PRO_5039922245" evidence="1">
    <location>
        <begin position="21"/>
        <end position="115"/>
    </location>
</feature>
<gene>
    <name evidence="2" type="ORF">PVAND_015081</name>
</gene>
<reference evidence="2" key="1">
    <citation type="submission" date="2021-03" db="EMBL/GenBank/DDBJ databases">
        <title>Chromosome level genome of the anhydrobiotic midge Polypedilum vanderplanki.</title>
        <authorList>
            <person name="Yoshida Y."/>
            <person name="Kikawada T."/>
            <person name="Gusev O."/>
        </authorList>
    </citation>
    <scope>NUCLEOTIDE SEQUENCE</scope>
    <source>
        <strain evidence="2">NIAS01</strain>
        <tissue evidence="2">Whole body or cell culture</tissue>
    </source>
</reference>
<keyword evidence="3" id="KW-1185">Reference proteome</keyword>
<feature type="signal peptide" evidence="1">
    <location>
        <begin position="1"/>
        <end position="20"/>
    </location>
</feature>
<name>A0A9J6BBK5_POLVA</name>
<dbReference type="EMBL" id="JADBJN010000004">
    <property type="protein sequence ID" value="KAG5667082.1"/>
    <property type="molecule type" value="Genomic_DNA"/>
</dbReference>
<organism evidence="2 3">
    <name type="scientific">Polypedilum vanderplanki</name>
    <name type="common">Sleeping chironomid midge</name>
    <dbReference type="NCBI Taxonomy" id="319348"/>
    <lineage>
        <taxon>Eukaryota</taxon>
        <taxon>Metazoa</taxon>
        <taxon>Ecdysozoa</taxon>
        <taxon>Arthropoda</taxon>
        <taxon>Hexapoda</taxon>
        <taxon>Insecta</taxon>
        <taxon>Pterygota</taxon>
        <taxon>Neoptera</taxon>
        <taxon>Endopterygota</taxon>
        <taxon>Diptera</taxon>
        <taxon>Nematocera</taxon>
        <taxon>Chironomoidea</taxon>
        <taxon>Chironomidae</taxon>
        <taxon>Chironominae</taxon>
        <taxon>Polypedilum</taxon>
        <taxon>Polypedilum</taxon>
    </lineage>
</organism>
<proteinExistence type="predicted"/>
<evidence type="ECO:0000313" key="3">
    <source>
        <dbReference type="Proteomes" id="UP001107558"/>
    </source>
</evidence>